<name>A0A972VXX8_9GAMM</name>
<protein>
    <recommendedName>
        <fullName evidence="14">Electron transfer flavoprotein-ubiquinone oxidoreductase</fullName>
        <shortName evidence="14">ETF-QO</shortName>
        <ecNumber evidence="14">1.5.5.1</ecNumber>
    </recommendedName>
</protein>
<evidence type="ECO:0000256" key="8">
    <source>
        <dbReference type="ARBA" id="ARBA00022982"/>
    </source>
</evidence>
<evidence type="ECO:0000259" key="15">
    <source>
        <dbReference type="Pfam" id="PF05187"/>
    </source>
</evidence>
<keyword evidence="3 14" id="KW-0813">Transport</keyword>
<feature type="non-terminal residue" evidence="17">
    <location>
        <position position="1"/>
    </location>
</feature>
<evidence type="ECO:0000313" key="17">
    <source>
        <dbReference type="EMBL" id="NQV65708.1"/>
    </source>
</evidence>
<dbReference type="FunFam" id="3.30.70.20:FF:000012">
    <property type="entry name" value="Electron transfer flavoprotein-ubiquinone oxidoreductase, mitochondrial"/>
    <property type="match status" value="1"/>
</dbReference>
<evidence type="ECO:0000256" key="9">
    <source>
        <dbReference type="ARBA" id="ARBA00023002"/>
    </source>
</evidence>
<dbReference type="InterPro" id="IPR040156">
    <property type="entry name" value="ETF-QO"/>
</dbReference>
<dbReference type="GO" id="GO:0051539">
    <property type="term" value="F:4 iron, 4 sulfur cluster binding"/>
    <property type="evidence" value="ECO:0007669"/>
    <property type="project" value="UniProtKB-UniRule"/>
</dbReference>
<evidence type="ECO:0000256" key="6">
    <source>
        <dbReference type="ARBA" id="ARBA00022723"/>
    </source>
</evidence>
<dbReference type="InterPro" id="IPR007859">
    <property type="entry name" value="ETF-QO/FixX_C"/>
</dbReference>
<feature type="domain" description="ETF-QO/FixC ubiquinone-binding" evidence="16">
    <location>
        <begin position="12"/>
        <end position="108"/>
    </location>
</feature>
<keyword evidence="10 14" id="KW-0408">Iron</keyword>
<dbReference type="Pfam" id="PF21162">
    <property type="entry name" value="ETFQO_UQ-bd"/>
    <property type="match status" value="1"/>
</dbReference>
<comment type="function">
    <text evidence="2 14">Accepts electrons from ETF and reduces ubiquinone.</text>
</comment>
<accession>A0A972VXX8</accession>
<evidence type="ECO:0000313" key="18">
    <source>
        <dbReference type="Proteomes" id="UP000754644"/>
    </source>
</evidence>
<dbReference type="SUPFAM" id="SSF54373">
    <property type="entry name" value="FAD-linked reductases, C-terminal domain"/>
    <property type="match status" value="1"/>
</dbReference>
<dbReference type="GO" id="GO:0004174">
    <property type="term" value="F:electron-transferring-flavoprotein dehydrogenase activity"/>
    <property type="evidence" value="ECO:0007669"/>
    <property type="project" value="UniProtKB-UniRule"/>
</dbReference>
<evidence type="ECO:0000256" key="5">
    <source>
        <dbReference type="ARBA" id="ARBA00022630"/>
    </source>
</evidence>
<dbReference type="SUPFAM" id="SSF54862">
    <property type="entry name" value="4Fe-4S ferredoxins"/>
    <property type="match status" value="1"/>
</dbReference>
<dbReference type="EMBL" id="JABMOJ010000379">
    <property type="protein sequence ID" value="NQV65708.1"/>
    <property type="molecule type" value="Genomic_DNA"/>
</dbReference>
<comment type="caution">
    <text evidence="17">The sequence shown here is derived from an EMBL/GenBank/DDBJ whole genome shotgun (WGS) entry which is preliminary data.</text>
</comment>
<keyword evidence="6 14" id="KW-0479">Metal-binding</keyword>
<evidence type="ECO:0000256" key="4">
    <source>
        <dbReference type="ARBA" id="ARBA00022485"/>
    </source>
</evidence>
<evidence type="ECO:0000256" key="13">
    <source>
        <dbReference type="ARBA" id="ARBA00052682"/>
    </source>
</evidence>
<evidence type="ECO:0000256" key="10">
    <source>
        <dbReference type="ARBA" id="ARBA00023004"/>
    </source>
</evidence>
<sequence>FDLAADSQTQHYGIGFKEIWDIKPEKHVPGKVVHTVGWPLGHFPGQTLGGSYIYHLEDNQIAIGLIVDLGYSNPHLSPFDEFQRFKQHKFIKHYLEGGKRIAYGARAVIKGGLTALPKLVMPGGLLVGDDAGFLNNLKQKGTHTAMKSGMLAAESVFAALKSGSQGFETLDSYPAAFKTSWLHEELYVARNTSSWLHKFGLFFGSALTWVDQYIFRGKMPITLSDPTPDYATLKPANKSEKIDYPKPDGVISFDKLSSVFLTNTFHEEDQPCHLQLRDPTIPISSNLPLFDEPAQRYCPAGVYEVIDEPNGDKRFQINAQNCIHCKTCDIKDPAQNINWVVPEGTGGPNYGNM</sequence>
<keyword evidence="11 14" id="KW-0411">Iron-sulfur</keyword>
<evidence type="ECO:0000256" key="1">
    <source>
        <dbReference type="ARBA" id="ARBA00001974"/>
    </source>
</evidence>
<reference evidence="17" key="1">
    <citation type="submission" date="2020-05" db="EMBL/GenBank/DDBJ databases">
        <title>Sulfur intermediates as new biogeochemical hubs in an aquatic model microbial ecosystem.</title>
        <authorList>
            <person name="Vigneron A."/>
        </authorList>
    </citation>
    <scope>NUCLEOTIDE SEQUENCE</scope>
    <source>
        <strain evidence="17">Bin.250</strain>
    </source>
</reference>
<evidence type="ECO:0000259" key="16">
    <source>
        <dbReference type="Pfam" id="PF21162"/>
    </source>
</evidence>
<evidence type="ECO:0000256" key="14">
    <source>
        <dbReference type="RuleBase" id="RU366068"/>
    </source>
</evidence>
<dbReference type="Gene3D" id="3.30.70.20">
    <property type="match status" value="1"/>
</dbReference>
<keyword evidence="8 14" id="KW-0249">Electron transport</keyword>
<dbReference type="Proteomes" id="UP000754644">
    <property type="component" value="Unassembled WGS sequence"/>
</dbReference>
<feature type="domain" description="ETF-QO/FixX C-terminal" evidence="15">
    <location>
        <begin position="249"/>
        <end position="350"/>
    </location>
</feature>
<evidence type="ECO:0000256" key="7">
    <source>
        <dbReference type="ARBA" id="ARBA00022827"/>
    </source>
</evidence>
<comment type="cofactor">
    <cofactor evidence="1 14">
        <name>FAD</name>
        <dbReference type="ChEBI" id="CHEBI:57692"/>
    </cofactor>
</comment>
<comment type="catalytic activity">
    <reaction evidence="13 14">
        <text>a ubiquinone + reduced [electron-transfer flavoprotein] = a ubiquinol + oxidized [electron-transfer flavoprotein] + H(+)</text>
        <dbReference type="Rhea" id="RHEA:24052"/>
        <dbReference type="Rhea" id="RHEA-COMP:9565"/>
        <dbReference type="Rhea" id="RHEA-COMP:9566"/>
        <dbReference type="Rhea" id="RHEA-COMP:10685"/>
        <dbReference type="Rhea" id="RHEA-COMP:10686"/>
        <dbReference type="ChEBI" id="CHEBI:15378"/>
        <dbReference type="ChEBI" id="CHEBI:16389"/>
        <dbReference type="ChEBI" id="CHEBI:17976"/>
        <dbReference type="ChEBI" id="CHEBI:57692"/>
        <dbReference type="ChEBI" id="CHEBI:58307"/>
        <dbReference type="EC" id="1.5.5.1"/>
    </reaction>
</comment>
<dbReference type="Pfam" id="PF05187">
    <property type="entry name" value="Fer4_ETF_QO"/>
    <property type="match status" value="1"/>
</dbReference>
<evidence type="ECO:0000256" key="3">
    <source>
        <dbReference type="ARBA" id="ARBA00022448"/>
    </source>
</evidence>
<keyword evidence="9 14" id="KW-0560">Oxidoreductase</keyword>
<dbReference type="AlphaFoldDB" id="A0A972VXX8"/>
<dbReference type="Gene3D" id="3.30.9.90">
    <property type="match status" value="1"/>
</dbReference>
<dbReference type="PANTHER" id="PTHR10617">
    <property type="entry name" value="ELECTRON TRANSFER FLAVOPROTEIN-UBIQUINONE OXIDOREDUCTASE"/>
    <property type="match status" value="1"/>
</dbReference>
<organism evidence="17 18">
    <name type="scientific">SAR86 cluster bacterium</name>
    <dbReference type="NCBI Taxonomy" id="2030880"/>
    <lineage>
        <taxon>Bacteria</taxon>
        <taxon>Pseudomonadati</taxon>
        <taxon>Pseudomonadota</taxon>
        <taxon>Gammaproteobacteria</taxon>
        <taxon>SAR86 cluster</taxon>
    </lineage>
</organism>
<keyword evidence="5 14" id="KW-0285">Flavoprotein</keyword>
<evidence type="ECO:0000256" key="11">
    <source>
        <dbReference type="ARBA" id="ARBA00023014"/>
    </source>
</evidence>
<dbReference type="SUPFAM" id="SSF51905">
    <property type="entry name" value="FAD/NAD(P)-binding domain"/>
    <property type="match status" value="1"/>
</dbReference>
<dbReference type="PANTHER" id="PTHR10617:SF107">
    <property type="entry name" value="ELECTRON TRANSFER FLAVOPROTEIN-UBIQUINONE OXIDOREDUCTASE, MITOCHONDRIAL"/>
    <property type="match status" value="1"/>
</dbReference>
<dbReference type="InterPro" id="IPR036188">
    <property type="entry name" value="FAD/NAD-bd_sf"/>
</dbReference>
<proteinExistence type="predicted"/>
<keyword evidence="7 14" id="KW-0274">FAD</keyword>
<evidence type="ECO:0000256" key="2">
    <source>
        <dbReference type="ARBA" id="ARBA00002819"/>
    </source>
</evidence>
<gene>
    <name evidence="17" type="ORF">HQ497_10125</name>
</gene>
<dbReference type="GO" id="GO:0046872">
    <property type="term" value="F:metal ion binding"/>
    <property type="evidence" value="ECO:0007669"/>
    <property type="project" value="UniProtKB-KW"/>
</dbReference>
<dbReference type="EC" id="1.5.5.1" evidence="14"/>
<evidence type="ECO:0000256" key="12">
    <source>
        <dbReference type="ARBA" id="ARBA00023075"/>
    </source>
</evidence>
<keyword evidence="12 14" id="KW-0830">Ubiquinone</keyword>
<dbReference type="InterPro" id="IPR049398">
    <property type="entry name" value="ETF-QO/FixC_UQ-bd"/>
</dbReference>
<keyword evidence="4" id="KW-0004">4Fe-4S</keyword>
<comment type="cofactor">
    <cofactor evidence="14">
        <name>[4Fe-4S] cluster</name>
        <dbReference type="ChEBI" id="CHEBI:49883"/>
    </cofactor>
    <text evidence="14">Binds 1 [4Fe-4S] cluster.</text>
</comment>